<dbReference type="AlphaFoldDB" id="A0ABD6E4H5"/>
<keyword evidence="2" id="KW-1185">Reference proteome</keyword>
<accession>A0ABD6E4H5</accession>
<comment type="caution">
    <text evidence="1">The sequence shown here is derived from an EMBL/GenBank/DDBJ whole genome shotgun (WGS) entry which is preliminary data.</text>
</comment>
<dbReference type="EMBL" id="JBGFUD010000604">
    <property type="protein sequence ID" value="MFH4974873.1"/>
    <property type="molecule type" value="Genomic_DNA"/>
</dbReference>
<organism evidence="1 2">
    <name type="scientific">Gnathostoma spinigerum</name>
    <dbReference type="NCBI Taxonomy" id="75299"/>
    <lineage>
        <taxon>Eukaryota</taxon>
        <taxon>Metazoa</taxon>
        <taxon>Ecdysozoa</taxon>
        <taxon>Nematoda</taxon>
        <taxon>Chromadorea</taxon>
        <taxon>Rhabditida</taxon>
        <taxon>Spirurina</taxon>
        <taxon>Gnathostomatomorpha</taxon>
        <taxon>Gnathostomatoidea</taxon>
        <taxon>Gnathostomatidae</taxon>
        <taxon>Gnathostoma</taxon>
    </lineage>
</organism>
<reference evidence="1 2" key="1">
    <citation type="submission" date="2024-08" db="EMBL/GenBank/DDBJ databases">
        <title>Gnathostoma spinigerum genome.</title>
        <authorList>
            <person name="Gonzalez-Bertolin B."/>
            <person name="Monzon S."/>
            <person name="Zaballos A."/>
            <person name="Jimenez P."/>
            <person name="Dekumyoy P."/>
            <person name="Varona S."/>
            <person name="Cuesta I."/>
            <person name="Sumanam S."/>
            <person name="Adisakwattana P."/>
            <person name="Gasser R.B."/>
            <person name="Hernandez-Gonzalez A."/>
            <person name="Young N.D."/>
            <person name="Perteguer M.J."/>
        </authorList>
    </citation>
    <scope>NUCLEOTIDE SEQUENCE [LARGE SCALE GENOMIC DNA]</scope>
    <source>
        <strain evidence="1">AL3</strain>
        <tissue evidence="1">Liver</tissue>
    </source>
</reference>
<name>A0ABD6E4H5_9BILA</name>
<protein>
    <submittedName>
        <fullName evidence="1">Uncharacterized protein</fullName>
    </submittedName>
</protein>
<proteinExistence type="predicted"/>
<evidence type="ECO:0000313" key="2">
    <source>
        <dbReference type="Proteomes" id="UP001608902"/>
    </source>
</evidence>
<sequence>MQAIIIELIFRTMMDQAQAEFLITRTPVFTFSFGMPPYVKKSRATRRRQREQALALICGHLVKRRNLKIAWPAETMKG</sequence>
<gene>
    <name evidence="1" type="ORF">AB6A40_001582</name>
</gene>
<dbReference type="Proteomes" id="UP001608902">
    <property type="component" value="Unassembled WGS sequence"/>
</dbReference>
<evidence type="ECO:0000313" key="1">
    <source>
        <dbReference type="EMBL" id="MFH4974873.1"/>
    </source>
</evidence>